<evidence type="ECO:0000256" key="1">
    <source>
        <dbReference type="SAM" id="MobiDB-lite"/>
    </source>
</evidence>
<feature type="region of interest" description="Disordered" evidence="1">
    <location>
        <begin position="29"/>
        <end position="50"/>
    </location>
</feature>
<keyword evidence="3" id="KW-1185">Reference proteome</keyword>
<organism evidence="2 3">
    <name type="scientific">Halpernia frigidisoli</name>
    <dbReference type="NCBI Taxonomy" id="1125876"/>
    <lineage>
        <taxon>Bacteria</taxon>
        <taxon>Pseudomonadati</taxon>
        <taxon>Bacteroidota</taxon>
        <taxon>Flavobacteriia</taxon>
        <taxon>Flavobacteriales</taxon>
        <taxon>Weeksellaceae</taxon>
        <taxon>Chryseobacterium group</taxon>
        <taxon>Halpernia</taxon>
    </lineage>
</organism>
<gene>
    <name evidence="2" type="ORF">SAMN05443292_2368</name>
</gene>
<evidence type="ECO:0008006" key="4">
    <source>
        <dbReference type="Google" id="ProtNLM"/>
    </source>
</evidence>
<evidence type="ECO:0000313" key="2">
    <source>
        <dbReference type="EMBL" id="SFI38611.1"/>
    </source>
</evidence>
<protein>
    <recommendedName>
        <fullName evidence="4">Transcription elongation factor</fullName>
    </recommendedName>
</protein>
<sequence>MNKKEVLESIIKEQQSVIENLQESVDRYKTASDLEENSASDPDELSHQTEAKDMQLRFEQLHSEAKNNLNLLESEKENSYEEIENGSLIETENFFFFVGISVPSFDLNGKQVISVSEEAPIFKEMQGKKAGDEFKMGDTDYKILDIK</sequence>
<dbReference type="EMBL" id="FOQT01000004">
    <property type="protein sequence ID" value="SFI38611.1"/>
    <property type="molecule type" value="Genomic_DNA"/>
</dbReference>
<dbReference type="Proteomes" id="UP000198931">
    <property type="component" value="Unassembled WGS sequence"/>
</dbReference>
<dbReference type="STRING" id="1125876.SAMN05443292_2368"/>
<dbReference type="OrthoDB" id="667380at2"/>
<accession>A0A1I3HSH8</accession>
<reference evidence="2 3" key="1">
    <citation type="submission" date="2016-10" db="EMBL/GenBank/DDBJ databases">
        <authorList>
            <person name="de Groot N.N."/>
        </authorList>
    </citation>
    <scope>NUCLEOTIDE SEQUENCE [LARGE SCALE GENOMIC DNA]</scope>
    <source>
        <strain evidence="2 3">DSM 26000</strain>
    </source>
</reference>
<proteinExistence type="predicted"/>
<dbReference type="AlphaFoldDB" id="A0A1I3HSH8"/>
<dbReference type="RefSeq" id="WP_090080835.1">
    <property type="nucleotide sequence ID" value="NZ_FOQT01000004.1"/>
</dbReference>
<evidence type="ECO:0000313" key="3">
    <source>
        <dbReference type="Proteomes" id="UP000198931"/>
    </source>
</evidence>
<feature type="compositionally biased region" description="Acidic residues" evidence="1">
    <location>
        <begin position="33"/>
        <end position="43"/>
    </location>
</feature>
<name>A0A1I3HSH8_9FLAO</name>